<keyword evidence="5" id="KW-0488">Methylation</keyword>
<dbReference type="InterPro" id="IPR036890">
    <property type="entry name" value="HATPase_C_sf"/>
</dbReference>
<keyword evidence="13" id="KW-0902">Two-component regulatory system</keyword>
<dbReference type="Gene3D" id="6.10.340.10">
    <property type="match status" value="1"/>
</dbReference>
<protein>
    <recommendedName>
        <fullName evidence="18">Sensory/regulatory protein RpfC</fullName>
        <ecNumber evidence="3">2.7.13.3</ecNumber>
    </recommendedName>
</protein>
<dbReference type="PROSITE" id="PS50894">
    <property type="entry name" value="HPT"/>
    <property type="match status" value="1"/>
</dbReference>
<feature type="compositionally biased region" description="Low complexity" evidence="21">
    <location>
        <begin position="866"/>
        <end position="882"/>
    </location>
</feature>
<feature type="domain" description="HAMP" evidence="27">
    <location>
        <begin position="243"/>
        <end position="295"/>
    </location>
</feature>
<evidence type="ECO:0000259" key="26">
    <source>
        <dbReference type="PROSITE" id="PS50113"/>
    </source>
</evidence>
<evidence type="ECO:0000259" key="27">
    <source>
        <dbReference type="PROSITE" id="PS50885"/>
    </source>
</evidence>
<keyword evidence="12 22" id="KW-1133">Transmembrane helix</keyword>
<feature type="domain" description="PAC" evidence="26">
    <location>
        <begin position="411"/>
        <end position="463"/>
    </location>
</feature>
<keyword evidence="11" id="KW-0067">ATP-binding</keyword>
<dbReference type="SUPFAM" id="SSF47384">
    <property type="entry name" value="Homodimeric domain of signal transducing histidine kinase"/>
    <property type="match status" value="1"/>
</dbReference>
<dbReference type="CDD" id="cd16922">
    <property type="entry name" value="HATPase_EvgS-ArcB-TorS-like"/>
    <property type="match status" value="1"/>
</dbReference>
<evidence type="ECO:0000259" key="24">
    <source>
        <dbReference type="PROSITE" id="PS50110"/>
    </source>
</evidence>
<feature type="region of interest" description="Disordered" evidence="21">
    <location>
        <begin position="866"/>
        <end position="893"/>
    </location>
</feature>
<gene>
    <name evidence="29" type="ORF">FNZ56_08950</name>
</gene>
<dbReference type="NCBIfam" id="TIGR00229">
    <property type="entry name" value="sensory_box"/>
    <property type="match status" value="1"/>
</dbReference>
<dbReference type="PANTHER" id="PTHR45339:SF1">
    <property type="entry name" value="HYBRID SIGNAL TRANSDUCTION HISTIDINE KINASE J"/>
    <property type="match status" value="1"/>
</dbReference>
<evidence type="ECO:0000256" key="8">
    <source>
        <dbReference type="ARBA" id="ARBA00022692"/>
    </source>
</evidence>
<evidence type="ECO:0000256" key="17">
    <source>
        <dbReference type="ARBA" id="ARBA00064003"/>
    </source>
</evidence>
<dbReference type="SUPFAM" id="SSF55785">
    <property type="entry name" value="PYP-like sensor domain (PAS domain)"/>
    <property type="match status" value="1"/>
</dbReference>
<dbReference type="Pfam" id="PF00989">
    <property type="entry name" value="PAS"/>
    <property type="match status" value="1"/>
</dbReference>
<organism evidence="29 30">
    <name type="scientific">Pseudoluteimonas lycopersici</name>
    <dbReference type="NCBI Taxonomy" id="1324796"/>
    <lineage>
        <taxon>Bacteria</taxon>
        <taxon>Pseudomonadati</taxon>
        <taxon>Pseudomonadota</taxon>
        <taxon>Gammaproteobacteria</taxon>
        <taxon>Lysobacterales</taxon>
        <taxon>Lysobacteraceae</taxon>
        <taxon>Pseudoluteimonas</taxon>
    </lineage>
</organism>
<dbReference type="Pfam" id="PF02518">
    <property type="entry name" value="HATPase_c"/>
    <property type="match status" value="1"/>
</dbReference>
<dbReference type="FunFam" id="3.30.565.10:FF:000010">
    <property type="entry name" value="Sensor histidine kinase RcsC"/>
    <property type="match status" value="1"/>
</dbReference>
<dbReference type="Gene3D" id="3.30.565.10">
    <property type="entry name" value="Histidine kinase-like ATPase, C-terminal domain"/>
    <property type="match status" value="1"/>
</dbReference>
<feature type="modified residue" description="Phosphohistidine" evidence="19">
    <location>
        <position position="943"/>
    </location>
</feature>
<dbReference type="InterPro" id="IPR036641">
    <property type="entry name" value="HPT_dom_sf"/>
</dbReference>
<dbReference type="InterPro" id="IPR008207">
    <property type="entry name" value="Sig_transdc_His_kin_Hpt_dom"/>
</dbReference>
<evidence type="ECO:0000256" key="7">
    <source>
        <dbReference type="ARBA" id="ARBA00022679"/>
    </source>
</evidence>
<dbReference type="PROSITE" id="PS50109">
    <property type="entry name" value="HIS_KIN"/>
    <property type="match status" value="1"/>
</dbReference>
<dbReference type="SMART" id="SM00304">
    <property type="entry name" value="HAMP"/>
    <property type="match status" value="1"/>
</dbReference>
<dbReference type="GO" id="GO:0005524">
    <property type="term" value="F:ATP binding"/>
    <property type="evidence" value="ECO:0007669"/>
    <property type="project" value="UniProtKB-KW"/>
</dbReference>
<feature type="compositionally biased region" description="Low complexity" evidence="21">
    <location>
        <begin position="1"/>
        <end position="23"/>
    </location>
</feature>
<evidence type="ECO:0000256" key="5">
    <source>
        <dbReference type="ARBA" id="ARBA00022481"/>
    </source>
</evidence>
<dbReference type="InterPro" id="IPR035965">
    <property type="entry name" value="PAS-like_dom_sf"/>
</dbReference>
<evidence type="ECO:0000256" key="6">
    <source>
        <dbReference type="ARBA" id="ARBA00022553"/>
    </source>
</evidence>
<evidence type="ECO:0000256" key="12">
    <source>
        <dbReference type="ARBA" id="ARBA00022989"/>
    </source>
</evidence>
<evidence type="ECO:0000313" key="29">
    <source>
        <dbReference type="EMBL" id="QDQ73995.1"/>
    </source>
</evidence>
<evidence type="ECO:0000256" key="16">
    <source>
        <dbReference type="ARBA" id="ARBA00023224"/>
    </source>
</evidence>
<dbReference type="Gene3D" id="1.10.287.130">
    <property type="match status" value="1"/>
</dbReference>
<keyword evidence="6 20" id="KW-0597">Phosphoprotein</keyword>
<dbReference type="SUPFAM" id="SSF52172">
    <property type="entry name" value="CheY-like"/>
    <property type="match status" value="1"/>
</dbReference>
<comment type="subunit">
    <text evidence="17">At low DSF concentrations, interacts with RpfF.</text>
</comment>
<feature type="domain" description="HPt" evidence="28">
    <location>
        <begin position="904"/>
        <end position="997"/>
    </location>
</feature>
<feature type="region of interest" description="Disordered" evidence="21">
    <location>
        <begin position="1"/>
        <end position="30"/>
    </location>
</feature>
<keyword evidence="16" id="KW-0807">Transducer</keyword>
<evidence type="ECO:0000256" key="10">
    <source>
        <dbReference type="ARBA" id="ARBA00022777"/>
    </source>
</evidence>
<dbReference type="PROSITE" id="PS50112">
    <property type="entry name" value="PAS"/>
    <property type="match status" value="1"/>
</dbReference>
<feature type="transmembrane region" description="Helical" evidence="22">
    <location>
        <begin position="44"/>
        <end position="61"/>
    </location>
</feature>
<evidence type="ECO:0000256" key="21">
    <source>
        <dbReference type="SAM" id="MobiDB-lite"/>
    </source>
</evidence>
<dbReference type="CDD" id="cd17546">
    <property type="entry name" value="REC_hyHK_CKI1_RcsC-like"/>
    <property type="match status" value="1"/>
</dbReference>
<dbReference type="InterPro" id="IPR003660">
    <property type="entry name" value="HAMP_dom"/>
</dbReference>
<dbReference type="Pfam" id="PF01627">
    <property type="entry name" value="Hpt"/>
    <property type="match status" value="1"/>
</dbReference>
<dbReference type="Gene3D" id="1.20.120.160">
    <property type="entry name" value="HPT domain"/>
    <property type="match status" value="1"/>
</dbReference>
<evidence type="ECO:0000256" key="18">
    <source>
        <dbReference type="ARBA" id="ARBA00068150"/>
    </source>
</evidence>
<dbReference type="GO" id="GO:0000155">
    <property type="term" value="F:phosphorelay sensor kinase activity"/>
    <property type="evidence" value="ECO:0007669"/>
    <property type="project" value="InterPro"/>
</dbReference>
<evidence type="ECO:0000313" key="30">
    <source>
        <dbReference type="Proteomes" id="UP000315891"/>
    </source>
</evidence>
<evidence type="ECO:0000259" key="25">
    <source>
        <dbReference type="PROSITE" id="PS50112"/>
    </source>
</evidence>
<evidence type="ECO:0000259" key="28">
    <source>
        <dbReference type="PROSITE" id="PS50894"/>
    </source>
</evidence>
<evidence type="ECO:0000259" key="23">
    <source>
        <dbReference type="PROSITE" id="PS50109"/>
    </source>
</evidence>
<evidence type="ECO:0000256" key="2">
    <source>
        <dbReference type="ARBA" id="ARBA00004429"/>
    </source>
</evidence>
<keyword evidence="30" id="KW-1185">Reference proteome</keyword>
<dbReference type="Gene3D" id="3.40.50.2300">
    <property type="match status" value="1"/>
</dbReference>
<dbReference type="SMART" id="SM00448">
    <property type="entry name" value="REC"/>
    <property type="match status" value="1"/>
</dbReference>
<name>A0A516V641_9GAMM</name>
<dbReference type="CDD" id="cd00130">
    <property type="entry name" value="PAS"/>
    <property type="match status" value="1"/>
</dbReference>
<dbReference type="AlphaFoldDB" id="A0A516V641"/>
<dbReference type="FunFam" id="1.10.287.130:FF:000002">
    <property type="entry name" value="Two-component osmosensing histidine kinase"/>
    <property type="match status" value="1"/>
</dbReference>
<evidence type="ECO:0000256" key="19">
    <source>
        <dbReference type="PROSITE-ProRule" id="PRU00110"/>
    </source>
</evidence>
<dbReference type="SUPFAM" id="SSF47226">
    <property type="entry name" value="Histidine-containing phosphotransfer domain, HPT domain"/>
    <property type="match status" value="1"/>
</dbReference>
<dbReference type="Pfam" id="PF00512">
    <property type="entry name" value="HisKA"/>
    <property type="match status" value="1"/>
</dbReference>
<dbReference type="InterPro" id="IPR013767">
    <property type="entry name" value="PAS_fold"/>
</dbReference>
<dbReference type="EMBL" id="CP041742">
    <property type="protein sequence ID" value="QDQ73995.1"/>
    <property type="molecule type" value="Genomic_DNA"/>
</dbReference>
<dbReference type="GO" id="GO:0005886">
    <property type="term" value="C:plasma membrane"/>
    <property type="evidence" value="ECO:0007669"/>
    <property type="project" value="UniProtKB-SubCell"/>
</dbReference>
<dbReference type="InterPro" id="IPR004358">
    <property type="entry name" value="Sig_transdc_His_kin-like_C"/>
</dbReference>
<dbReference type="PROSITE" id="PS50885">
    <property type="entry name" value="HAMP"/>
    <property type="match status" value="1"/>
</dbReference>
<evidence type="ECO:0000256" key="20">
    <source>
        <dbReference type="PROSITE-ProRule" id="PRU00169"/>
    </source>
</evidence>
<dbReference type="InterPro" id="IPR001789">
    <property type="entry name" value="Sig_transdc_resp-reg_receiver"/>
</dbReference>
<keyword evidence="14" id="KW-0843">Virulence</keyword>
<dbReference type="OrthoDB" id="9797243at2"/>
<dbReference type="GO" id="GO:0006355">
    <property type="term" value="P:regulation of DNA-templated transcription"/>
    <property type="evidence" value="ECO:0007669"/>
    <property type="project" value="InterPro"/>
</dbReference>
<evidence type="ECO:0000256" key="15">
    <source>
        <dbReference type="ARBA" id="ARBA00023136"/>
    </source>
</evidence>
<evidence type="ECO:0000256" key="13">
    <source>
        <dbReference type="ARBA" id="ARBA00023012"/>
    </source>
</evidence>
<dbReference type="SMART" id="SM00091">
    <property type="entry name" value="PAS"/>
    <property type="match status" value="1"/>
</dbReference>
<reference evidence="29 30" key="1">
    <citation type="submission" date="2019-07" db="EMBL/GenBank/DDBJ databases">
        <title>Lysobacter weifangensis sp. nov., isolated from bensulfuron-methyl contaminated farmland soil.</title>
        <authorList>
            <person name="Zhao H."/>
        </authorList>
    </citation>
    <scope>NUCLEOTIDE SEQUENCE [LARGE SCALE GENOMIC DNA]</scope>
    <source>
        <strain evidence="29 30">CC-Bw-6</strain>
    </source>
</reference>
<proteinExistence type="predicted"/>
<comment type="catalytic activity">
    <reaction evidence="1">
        <text>ATP + protein L-histidine = ADP + protein N-phospho-L-histidine.</text>
        <dbReference type="EC" id="2.7.13.3"/>
    </reaction>
</comment>
<feature type="domain" description="Histidine kinase" evidence="23">
    <location>
        <begin position="481"/>
        <end position="702"/>
    </location>
</feature>
<dbReference type="CDD" id="cd00088">
    <property type="entry name" value="HPT"/>
    <property type="match status" value="1"/>
</dbReference>
<evidence type="ECO:0000256" key="14">
    <source>
        <dbReference type="ARBA" id="ARBA00023026"/>
    </source>
</evidence>
<evidence type="ECO:0000256" key="11">
    <source>
        <dbReference type="ARBA" id="ARBA00022840"/>
    </source>
</evidence>
<dbReference type="Pfam" id="PF00072">
    <property type="entry name" value="Response_reg"/>
    <property type="match status" value="1"/>
</dbReference>
<dbReference type="SMART" id="SM00387">
    <property type="entry name" value="HATPase_c"/>
    <property type="match status" value="1"/>
</dbReference>
<keyword evidence="15 22" id="KW-0472">Membrane</keyword>
<keyword evidence="4" id="KW-1003">Cell membrane</keyword>
<dbReference type="InterPro" id="IPR003122">
    <property type="entry name" value="Tar_rcpt_lig-bd"/>
</dbReference>
<dbReference type="PROSITE" id="PS50113">
    <property type="entry name" value="PAC"/>
    <property type="match status" value="1"/>
</dbReference>
<feature type="modified residue" description="4-aspartylphosphate" evidence="20">
    <location>
        <position position="789"/>
    </location>
</feature>
<keyword evidence="10" id="KW-0418">Kinase</keyword>
<dbReference type="PANTHER" id="PTHR45339">
    <property type="entry name" value="HYBRID SIGNAL TRANSDUCTION HISTIDINE KINASE J"/>
    <property type="match status" value="1"/>
</dbReference>
<feature type="transmembrane region" description="Helical" evidence="22">
    <location>
        <begin position="221"/>
        <end position="242"/>
    </location>
</feature>
<dbReference type="SMART" id="SM00073">
    <property type="entry name" value="HPT"/>
    <property type="match status" value="1"/>
</dbReference>
<dbReference type="PROSITE" id="PS50110">
    <property type="entry name" value="RESPONSE_REGULATORY"/>
    <property type="match status" value="1"/>
</dbReference>
<comment type="subcellular location">
    <subcellularLocation>
        <location evidence="2">Cell inner membrane</location>
        <topology evidence="2">Multi-pass membrane protein</topology>
    </subcellularLocation>
</comment>
<dbReference type="Pfam" id="PF02203">
    <property type="entry name" value="TarH"/>
    <property type="match status" value="1"/>
</dbReference>
<evidence type="ECO:0000256" key="1">
    <source>
        <dbReference type="ARBA" id="ARBA00000085"/>
    </source>
</evidence>
<feature type="domain" description="PAS" evidence="25">
    <location>
        <begin position="314"/>
        <end position="373"/>
    </location>
</feature>
<dbReference type="InterPro" id="IPR003594">
    <property type="entry name" value="HATPase_dom"/>
</dbReference>
<evidence type="ECO:0000256" key="4">
    <source>
        <dbReference type="ARBA" id="ARBA00022475"/>
    </source>
</evidence>
<dbReference type="InterPro" id="IPR000014">
    <property type="entry name" value="PAS"/>
</dbReference>
<dbReference type="InterPro" id="IPR005467">
    <property type="entry name" value="His_kinase_dom"/>
</dbReference>
<dbReference type="SUPFAM" id="SSF55874">
    <property type="entry name" value="ATPase domain of HSP90 chaperone/DNA topoisomerase II/histidine kinase"/>
    <property type="match status" value="1"/>
</dbReference>
<keyword evidence="7" id="KW-0808">Transferase</keyword>
<accession>A0A516V641</accession>
<sequence length="1000" mass="107844">MPRRASWCRPRSRARSSSPPSAAGAVPTEGARVGRPTFGIRHQLWALFGLFLLTGASVLAIDEIAQQRSRVSLEQMKDQSLQRMRLLNAVSEGYAAGVVDTTFKARNALITWHEGVARVDAARSAIDGSWKRLEILPRTPEQHVLFEQAGAARVRADAAAASLRAILQREDIQELGRFADTDLYPAVDPVTTRLQKLSDAAMGQAEGLVQQDIARGRMASALRIGLSLLALLVAALAGRWILRNAYRGVESLTRLALRMREHDYAAEPHYRPSGELGEVMDAFLGMRDNVRDTEDRLNEQLANNERTRQSLLLRESLQRSLLDAAPVAIVALDSEGRYFLFNQGAERLFGYQAQEFVGRDAPMLDRVGDFAPPLMVQAGFAAMAKQWAERGGTAMPADWRLLRALAEQGVAPSEVPMLNRDGQAVHALLALAPLPDARRGGNGLLAVAADLTRIKQLEEDLRTSESRAREANEAKSAFLAAMSHEIRTPMIGVTGMVEILAHTNLDAEQRRSLNVIQSSAQSLLQIIGDILDFSKIEAGRMQLSPAATDLGKVARGVVANFSGSASSKGLVLGCSIDPQLGAAYWADALRLRQVLGNFVSNAIKFTERGRIDLALELQRRDGDRDVVCFRVSDTGIGVGKEAQAKLFQPFVQAEGDTTRRFGGTGLGLAICRRLAELMGGEVTMESEPGQGTTMRLLVPLQAAPEEEVETDAFDAIAPAAAGLAPRRLPSVAEAEAERSLVLLVDDHPTNRMVIARQLALAGYASEAAEDGAQGLAAWRSGRYALVLSDVHMPHMDGYQMARAIRTLEAKEGRGGHTPIVALTAATLKGEVERCLDAGMDDYLAKPVAIPTLVAALQRWLPHTATAATPPATPVDAPAPATALPQLHRPPPFDENVLATLTGGNDADLRALLDDYLASTREDLAVLEAARIDGDLPALTRQAHKLKGAARTVGALELADAAERLEAAARDGDWMAVPPLATDVATAGERLQLHVAERWPG</sequence>
<feature type="domain" description="Response regulatory" evidence="24">
    <location>
        <begin position="740"/>
        <end position="860"/>
    </location>
</feature>
<dbReference type="Gene3D" id="3.30.450.20">
    <property type="entry name" value="PAS domain"/>
    <property type="match status" value="1"/>
</dbReference>
<dbReference type="InterPro" id="IPR036097">
    <property type="entry name" value="HisK_dim/P_sf"/>
</dbReference>
<dbReference type="GO" id="GO:0006935">
    <property type="term" value="P:chemotaxis"/>
    <property type="evidence" value="ECO:0007669"/>
    <property type="project" value="InterPro"/>
</dbReference>
<keyword evidence="9" id="KW-0547">Nucleotide-binding</keyword>
<evidence type="ECO:0000256" key="9">
    <source>
        <dbReference type="ARBA" id="ARBA00022741"/>
    </source>
</evidence>
<dbReference type="InterPro" id="IPR000700">
    <property type="entry name" value="PAS-assoc_C"/>
</dbReference>
<dbReference type="InterPro" id="IPR011006">
    <property type="entry name" value="CheY-like_superfamily"/>
</dbReference>
<dbReference type="EC" id="2.7.13.3" evidence="3"/>
<dbReference type="SMART" id="SM00388">
    <property type="entry name" value="HisKA"/>
    <property type="match status" value="1"/>
</dbReference>
<dbReference type="InterPro" id="IPR003661">
    <property type="entry name" value="HisK_dim/P_dom"/>
</dbReference>
<dbReference type="PRINTS" id="PR00344">
    <property type="entry name" value="BCTRLSENSOR"/>
</dbReference>
<dbReference type="CDD" id="cd00082">
    <property type="entry name" value="HisKA"/>
    <property type="match status" value="1"/>
</dbReference>
<dbReference type="Proteomes" id="UP000315891">
    <property type="component" value="Chromosome"/>
</dbReference>
<evidence type="ECO:0000256" key="22">
    <source>
        <dbReference type="SAM" id="Phobius"/>
    </source>
</evidence>
<evidence type="ECO:0000256" key="3">
    <source>
        <dbReference type="ARBA" id="ARBA00012438"/>
    </source>
</evidence>
<keyword evidence="8 22" id="KW-0812">Transmembrane</keyword>